<dbReference type="HOGENOM" id="CLU_1251842_0_0_1"/>
<dbReference type="VEuPathDB" id="VectorBase:FBgn0015229"/>
<dbReference type="SMR" id="D3DME2"/>
<dbReference type="OrthoDB" id="7865833at2759"/>
<proteinExistence type="evidence at transcript level"/>
<feature type="region of interest" description="Disordered" evidence="1">
    <location>
        <begin position="141"/>
        <end position="228"/>
    </location>
</feature>
<reference evidence="2" key="1">
    <citation type="submission" date="2009-10" db="EMBL/GenBank/DDBJ databases">
        <authorList>
            <person name="Carlson J."/>
            <person name="Booth B."/>
            <person name="Frise E."/>
            <person name="Park S."/>
            <person name="Wan K."/>
            <person name="Yu C."/>
            <person name="Celniker S."/>
        </authorList>
    </citation>
    <scope>NUCLEOTIDE SEQUENCE</scope>
</reference>
<evidence type="ECO:0000256" key="1">
    <source>
        <dbReference type="SAM" id="MobiDB-lite"/>
    </source>
</evidence>
<dbReference type="OMA" id="DECNPKA"/>
<dbReference type="KEGG" id="dme:Dmel_CG6575"/>
<dbReference type="DNASU" id="42571"/>
<dbReference type="ExpressionAtlas" id="D3DME2">
    <property type="expression patterns" value="baseline and differential"/>
</dbReference>
<protein>
    <submittedName>
        <fullName evidence="2">FI11910p</fullName>
    </submittedName>
</protein>
<accession>D3DME2</accession>
<dbReference type="EMBL" id="BT100052">
    <property type="protein sequence ID" value="ACX61593.1"/>
    <property type="molecule type" value="mRNA"/>
</dbReference>
<feature type="compositionally biased region" description="Polar residues" evidence="1">
    <location>
        <begin position="218"/>
        <end position="228"/>
    </location>
</feature>
<dbReference type="Bgee" id="FBgn0015229">
    <property type="expression patterns" value="Expressed in hemocyte (sensu Nematoda and Protostomia) in insect leg and 285 other cell types or tissues"/>
</dbReference>
<dbReference type="AlphaFoldDB" id="D3DME2"/>
<dbReference type="BioGRID-ORCS" id="42571">
    <property type="hits" value="0 hits in 1 CRISPR screen"/>
</dbReference>
<gene>
    <name evidence="2" type="primary">glec-RA</name>
</gene>
<name>D3DME2_DROME</name>
<sequence length="228" mass="24933">MLCPPMALGPFLAAPVPRPPPSASEKKRICRNLFNNAPGDSNIDQLLAQEQHTQRLYVKERYGYDIQLESNRDADANTDADADTDAHCQVLRGMRYPTSRTISSTDADECNPKAVSQAPRGMALTPAQISASAKLILQKCPESDRKKSNGSADLANCTRHGQKPYARQPQGLKGMYNVRKTVNGISKPNVKNGYNNNNNSSSSNNNSNMNINNKIVDNGTSELADQKQ</sequence>
<dbReference type="PhylomeDB" id="D3DME2"/>
<feature type="compositionally biased region" description="Low complexity" evidence="1">
    <location>
        <begin position="195"/>
        <end position="213"/>
    </location>
</feature>
<organism evidence="2">
    <name type="scientific">Drosophila melanogaster</name>
    <name type="common">Fruit fly</name>
    <dbReference type="NCBI Taxonomy" id="7227"/>
    <lineage>
        <taxon>Eukaryota</taxon>
        <taxon>Metazoa</taxon>
        <taxon>Ecdysozoa</taxon>
        <taxon>Arthropoda</taxon>
        <taxon>Hexapoda</taxon>
        <taxon>Insecta</taxon>
        <taxon>Pterygota</taxon>
        <taxon>Neoptera</taxon>
        <taxon>Endopterygota</taxon>
        <taxon>Diptera</taxon>
        <taxon>Brachycera</taxon>
        <taxon>Muscomorpha</taxon>
        <taxon>Ephydroidea</taxon>
        <taxon>Drosophilidae</taxon>
        <taxon>Drosophila</taxon>
        <taxon>Sophophora</taxon>
    </lineage>
</organism>
<evidence type="ECO:0000313" key="2">
    <source>
        <dbReference type="EMBL" id="ACX61593.1"/>
    </source>
</evidence>